<feature type="region of interest" description="Disordered" evidence="1">
    <location>
        <begin position="124"/>
        <end position="227"/>
    </location>
</feature>
<evidence type="ECO:0000313" key="4">
    <source>
        <dbReference type="Proteomes" id="UP000000637"/>
    </source>
</evidence>
<evidence type="ECO:0000256" key="1">
    <source>
        <dbReference type="SAM" id="MobiDB-lite"/>
    </source>
</evidence>
<evidence type="ECO:0000259" key="2">
    <source>
        <dbReference type="Pfam" id="PF19266"/>
    </source>
</evidence>
<gene>
    <name evidence="3" type="ordered locus">AAur_3611</name>
</gene>
<feature type="compositionally biased region" description="Low complexity" evidence="1">
    <location>
        <begin position="160"/>
        <end position="173"/>
    </location>
</feature>
<accession>A1RAN8</accession>
<protein>
    <recommendedName>
        <fullName evidence="2">Contractile injection system tube protein N-terminal domain-containing protein</fullName>
    </recommendedName>
</protein>
<dbReference type="InterPro" id="IPR045361">
    <property type="entry name" value="CIS_tube_prot_N"/>
</dbReference>
<reference evidence="3 4" key="1">
    <citation type="journal article" date="2006" name="PLoS Genet.">
        <title>Secrets of soil survival revealed by the genome sequence of Arthrobacter aurescens TC1.</title>
        <authorList>
            <person name="Mongodin E.F."/>
            <person name="Shapir N."/>
            <person name="Daugherty S.C."/>
            <person name="DeBoy R.T."/>
            <person name="Emerson J.B."/>
            <person name="Shvartzbeyn A."/>
            <person name="Radune D."/>
            <person name="Vamathevan J."/>
            <person name="Riggs F."/>
            <person name="Grinberg V."/>
            <person name="Khouri H."/>
            <person name="Wackett L.P."/>
            <person name="Nelson K.E."/>
            <person name="Sadowsky M.J."/>
        </authorList>
    </citation>
    <scope>NUCLEOTIDE SEQUENCE [LARGE SCALE GENOMIC DNA]</scope>
    <source>
        <strain evidence="3 4">TC1</strain>
    </source>
</reference>
<keyword evidence="4" id="KW-1185">Reference proteome</keyword>
<name>A1RAN8_PAEAT</name>
<dbReference type="eggNOG" id="COG1652">
    <property type="taxonomic scope" value="Bacteria"/>
</dbReference>
<dbReference type="STRING" id="290340.AAur_3611"/>
<dbReference type="Proteomes" id="UP000000637">
    <property type="component" value="Chromosome"/>
</dbReference>
<dbReference type="AlphaFoldDB" id="A1RAN8"/>
<dbReference type="Pfam" id="PF19266">
    <property type="entry name" value="CIS_tube"/>
    <property type="match status" value="1"/>
</dbReference>
<dbReference type="KEGG" id="aau:AAur_3611"/>
<evidence type="ECO:0000313" key="3">
    <source>
        <dbReference type="EMBL" id="ABM07600.1"/>
    </source>
</evidence>
<dbReference type="HOGENOM" id="CLU_565803_0_0_11"/>
<dbReference type="EMBL" id="CP000474">
    <property type="protein sequence ID" value="ABM07600.1"/>
    <property type="molecule type" value="Genomic_DNA"/>
</dbReference>
<feature type="domain" description="Contractile injection system tube protein N-terminal" evidence="2">
    <location>
        <begin position="242"/>
        <end position="381"/>
    </location>
</feature>
<sequence>MGVFGSHSMPRKIVPGAQVLFAGLHQPCLPKPFPCRIRPPLQRHPLLGLFYACGLVTEAQSRPHNRFGQARHRPMSGLLCTPCLPMSAQSRPRNGPPCCGFALFCQDPVRSHAPTLRGPTCVVRAQQRAQSGPRNTSTQAKHNPLRGPTCVLRAQQRAQSGPPNTSNSSPNPNLRGTQASSETTHPPSPSTARGLNSCRAQSPESLPPRNPWKMSSPAKPGSTTNTWRSDMERVAFLIEDTGEHLGCLLNPETVVMQRSAGVEPRRSAGGKLSGSGLADDPLLFTGGGHTELRLDLLFDVDLAPASLHAQDVRQMTRPIWALAENSSEVERQRRPPSVRFVWGRAWNVPGIVTEVAERFDRFAPDGSPLRSWMRMVFVRVGQAADEEGGENYELALRLPAVDLTAPPVDTLPVTGDGSTDRDALMSDGGELLPEVPPAELGRLSVEAFGTPLLWKLLLEYNNIDNPARFNGPLAVPPMGDTP</sequence>
<proteinExistence type="predicted"/>
<organism evidence="3 4">
    <name type="scientific">Paenarthrobacter aurescens (strain TC1)</name>
    <dbReference type="NCBI Taxonomy" id="290340"/>
    <lineage>
        <taxon>Bacteria</taxon>
        <taxon>Bacillati</taxon>
        <taxon>Actinomycetota</taxon>
        <taxon>Actinomycetes</taxon>
        <taxon>Micrococcales</taxon>
        <taxon>Micrococcaceae</taxon>
        <taxon>Paenarthrobacter</taxon>
    </lineage>
</organism>
<feature type="compositionally biased region" description="Polar residues" evidence="1">
    <location>
        <begin position="127"/>
        <end position="141"/>
    </location>
</feature>